<dbReference type="EMBL" id="CAEZSU010000092">
    <property type="protein sequence ID" value="CAB4552345.1"/>
    <property type="molecule type" value="Genomic_DNA"/>
</dbReference>
<evidence type="ECO:0000256" key="5">
    <source>
        <dbReference type="SAM" id="Phobius"/>
    </source>
</evidence>
<dbReference type="InterPro" id="IPR002035">
    <property type="entry name" value="VWF_A"/>
</dbReference>
<evidence type="ECO:0000256" key="1">
    <source>
        <dbReference type="ARBA" id="ARBA00022475"/>
    </source>
</evidence>
<feature type="transmembrane region" description="Helical" evidence="5">
    <location>
        <begin position="59"/>
        <end position="76"/>
    </location>
</feature>
<dbReference type="Pfam" id="PF13519">
    <property type="entry name" value="VWA_2"/>
    <property type="match status" value="1"/>
</dbReference>
<keyword evidence="3 5" id="KW-1133">Transmembrane helix</keyword>
<evidence type="ECO:0000313" key="11">
    <source>
        <dbReference type="EMBL" id="CAB4687904.1"/>
    </source>
</evidence>
<reference evidence="8" key="1">
    <citation type="submission" date="2020-05" db="EMBL/GenBank/DDBJ databases">
        <authorList>
            <person name="Chiriac C."/>
            <person name="Salcher M."/>
            <person name="Ghai R."/>
            <person name="Kavagutti S V."/>
        </authorList>
    </citation>
    <scope>NUCLEOTIDE SEQUENCE</scope>
</reference>
<protein>
    <submittedName>
        <fullName evidence="8">Unannotated protein</fullName>
    </submittedName>
</protein>
<keyword evidence="1" id="KW-1003">Cell membrane</keyword>
<dbReference type="EMBL" id="CAEZTG010000098">
    <property type="protein sequence ID" value="CAB4569881.1"/>
    <property type="molecule type" value="Genomic_DNA"/>
</dbReference>
<keyword evidence="2 5" id="KW-0812">Transmembrane</keyword>
<evidence type="ECO:0000313" key="8">
    <source>
        <dbReference type="EMBL" id="CAB4563831.1"/>
    </source>
</evidence>
<dbReference type="EMBL" id="CAEZTR010000002">
    <property type="protein sequence ID" value="CAB4563831.1"/>
    <property type="molecule type" value="Genomic_DNA"/>
</dbReference>
<organism evidence="8">
    <name type="scientific">freshwater metagenome</name>
    <dbReference type="NCBI Taxonomy" id="449393"/>
    <lineage>
        <taxon>unclassified sequences</taxon>
        <taxon>metagenomes</taxon>
        <taxon>ecological metagenomes</taxon>
    </lineage>
</organism>
<sequence>MMGISFLSPWRLLLLFVVVALGIIYALFQKRRSKYAVRFTNLELLESIAPNRPGWRRHIAAAVQLVALAALVLAFAQPVHDVKVPRERATVMLALDVSLSMEATDVKPDRIEAAKAAATAFLDDVPAQFNVGLVTFAGSAKIRVPPTTDRQQVANAIQNAQLADGTAIGDAIDASLDALGDVPPAPDGAAVPAAIVLLSDGTTTMGTPNITATQRAVDEGVPVSTIAFGTPTGTVTLPTGQSVSVPVDAPSLEAIAKQSGGNFYEASTQNQLTDVYSKIGSSIGYDEVESSLTQWFVAASFLTLVLASGLALAWSNRLP</sequence>
<keyword evidence="4 5" id="KW-0472">Membrane</keyword>
<dbReference type="PANTHER" id="PTHR22550:SF5">
    <property type="entry name" value="LEUCINE ZIPPER PROTEIN 4"/>
    <property type="match status" value="1"/>
</dbReference>
<feature type="domain" description="VWFA" evidence="6">
    <location>
        <begin position="90"/>
        <end position="279"/>
    </location>
</feature>
<feature type="transmembrane region" description="Helical" evidence="5">
    <location>
        <begin position="295"/>
        <end position="314"/>
    </location>
</feature>
<dbReference type="Gene3D" id="3.40.50.410">
    <property type="entry name" value="von Willebrand factor, type A domain"/>
    <property type="match status" value="1"/>
</dbReference>
<gene>
    <name evidence="7" type="ORF">UFOPK1495_00958</name>
    <name evidence="9" type="ORF">UFOPK1603_01088</name>
    <name evidence="8" type="ORF">UFOPK1711_00084</name>
    <name evidence="10" type="ORF">UFOPK2143_01244</name>
    <name evidence="11" type="ORF">UFOPK2350_01412</name>
</gene>
<proteinExistence type="predicted"/>
<accession>A0A6J6DIA4</accession>
<evidence type="ECO:0000313" key="7">
    <source>
        <dbReference type="EMBL" id="CAB4552345.1"/>
    </source>
</evidence>
<dbReference type="EMBL" id="CAEZXE010000142">
    <property type="protein sequence ID" value="CAB4687904.1"/>
    <property type="molecule type" value="Genomic_DNA"/>
</dbReference>
<dbReference type="InterPro" id="IPR024163">
    <property type="entry name" value="Aerotolerance_reg_N"/>
</dbReference>
<dbReference type="PROSITE" id="PS50234">
    <property type="entry name" value="VWFA"/>
    <property type="match status" value="1"/>
</dbReference>
<dbReference type="Pfam" id="PF07584">
    <property type="entry name" value="BatA"/>
    <property type="match status" value="1"/>
</dbReference>
<dbReference type="AlphaFoldDB" id="A0A6J6DIA4"/>
<feature type="transmembrane region" description="Helical" evidence="5">
    <location>
        <begin position="12"/>
        <end position="28"/>
    </location>
</feature>
<evidence type="ECO:0000256" key="2">
    <source>
        <dbReference type="ARBA" id="ARBA00022692"/>
    </source>
</evidence>
<dbReference type="SMART" id="SM00327">
    <property type="entry name" value="VWA"/>
    <property type="match status" value="1"/>
</dbReference>
<evidence type="ECO:0000256" key="4">
    <source>
        <dbReference type="ARBA" id="ARBA00023136"/>
    </source>
</evidence>
<dbReference type="InterPro" id="IPR036465">
    <property type="entry name" value="vWFA_dom_sf"/>
</dbReference>
<name>A0A6J6DIA4_9ZZZZ</name>
<evidence type="ECO:0000313" key="10">
    <source>
        <dbReference type="EMBL" id="CAB4650456.1"/>
    </source>
</evidence>
<evidence type="ECO:0000313" key="9">
    <source>
        <dbReference type="EMBL" id="CAB4569881.1"/>
    </source>
</evidence>
<evidence type="ECO:0000256" key="3">
    <source>
        <dbReference type="ARBA" id="ARBA00022989"/>
    </source>
</evidence>
<dbReference type="EMBL" id="CAEZVV010000087">
    <property type="protein sequence ID" value="CAB4650456.1"/>
    <property type="molecule type" value="Genomic_DNA"/>
</dbReference>
<evidence type="ECO:0000259" key="6">
    <source>
        <dbReference type="PROSITE" id="PS50234"/>
    </source>
</evidence>
<dbReference type="SUPFAM" id="SSF53300">
    <property type="entry name" value="vWA-like"/>
    <property type="match status" value="1"/>
</dbReference>
<dbReference type="PANTHER" id="PTHR22550">
    <property type="entry name" value="SPORE GERMINATION PROTEIN"/>
    <property type="match status" value="1"/>
</dbReference>
<dbReference type="InterPro" id="IPR050768">
    <property type="entry name" value="UPF0353/GerABKA_families"/>
</dbReference>